<dbReference type="SMART" id="SM00490">
    <property type="entry name" value="HELICc"/>
    <property type="match status" value="1"/>
</dbReference>
<dbReference type="AlphaFoldDB" id="A0A7C9K1Q9"/>
<dbReference type="SUPFAM" id="SSF109604">
    <property type="entry name" value="HD-domain/PDEase-like"/>
    <property type="match status" value="1"/>
</dbReference>
<evidence type="ECO:0000256" key="9">
    <source>
        <dbReference type="ARBA" id="ARBA00023118"/>
    </source>
</evidence>
<feature type="domain" description="HD Cas3-type" evidence="11">
    <location>
        <begin position="25"/>
        <end position="239"/>
    </location>
</feature>
<dbReference type="SUPFAM" id="SSF52540">
    <property type="entry name" value="P-loop containing nucleoside triphosphate hydrolases"/>
    <property type="match status" value="1"/>
</dbReference>
<dbReference type="Gene3D" id="1.10.3210.30">
    <property type="match status" value="1"/>
</dbReference>
<protein>
    <submittedName>
        <fullName evidence="12">CRISPR-associated helicase Cas3</fullName>
    </submittedName>
</protein>
<dbReference type="SMART" id="SM00487">
    <property type="entry name" value="DEXDc"/>
    <property type="match status" value="1"/>
</dbReference>
<evidence type="ECO:0000259" key="10">
    <source>
        <dbReference type="PROSITE" id="PS51192"/>
    </source>
</evidence>
<dbReference type="Gene3D" id="3.40.50.300">
    <property type="entry name" value="P-loop containing nucleotide triphosphate hydrolases"/>
    <property type="match status" value="2"/>
</dbReference>
<evidence type="ECO:0000313" key="13">
    <source>
        <dbReference type="Proteomes" id="UP000483432"/>
    </source>
</evidence>
<evidence type="ECO:0000313" key="12">
    <source>
        <dbReference type="EMBL" id="NDP48519.1"/>
    </source>
</evidence>
<comment type="similarity">
    <text evidence="1">In the N-terminal section; belongs to the CRISPR-associated nuclease Cas3-HD family.</text>
</comment>
<dbReference type="GO" id="GO:0051607">
    <property type="term" value="P:defense response to virus"/>
    <property type="evidence" value="ECO:0007669"/>
    <property type="project" value="UniProtKB-KW"/>
</dbReference>
<dbReference type="NCBIfam" id="TIGR01587">
    <property type="entry name" value="cas3_core"/>
    <property type="match status" value="1"/>
</dbReference>
<dbReference type="GO" id="GO:0004386">
    <property type="term" value="F:helicase activity"/>
    <property type="evidence" value="ECO:0007669"/>
    <property type="project" value="UniProtKB-KW"/>
</dbReference>
<evidence type="ECO:0000256" key="4">
    <source>
        <dbReference type="ARBA" id="ARBA00022723"/>
    </source>
</evidence>
<dbReference type="GO" id="GO:0004518">
    <property type="term" value="F:nuclease activity"/>
    <property type="evidence" value="ECO:0007669"/>
    <property type="project" value="UniProtKB-KW"/>
</dbReference>
<evidence type="ECO:0000259" key="11">
    <source>
        <dbReference type="PROSITE" id="PS51643"/>
    </source>
</evidence>
<dbReference type="NCBIfam" id="TIGR01596">
    <property type="entry name" value="cas3_HD"/>
    <property type="match status" value="1"/>
</dbReference>
<sequence>MDSISSFTDTTVSEEQVVFVAHVRENGTVQTLEAHLQGVSTLTSLFATKLNLASHGELIGLLHDLGKYSCAFQAYIQSATGLLDQDTDEEYVDATQLKGKIDHSTAGAQFTWRELSKHGPLGQIVGQILALCIASHHSGLIDCLSCDTNSLGEDIFSKRMNKADDRSHWTEALDKVDDKVLSRARELMSQPEMLRDLQAALARIVRAAPVKDDKSTVAQQQIGLLVRFLFSCLIDADRIDTADFESPKQAKLRMRGRYTEWETLIGRLENHLDTLEPKHPIDHLRRDISRHCRDGAARGKGIYTLTVPTGGGKTLASLRFALHHAQRHAMDRVIYFIPFTSIIDQNADVVRRILEPDGTEPGSVLLEHHSNLTPEAQTWRGKILSENWDAPVIYTTSIQFLETLFGAGTRGARRMHQLANAVLIFDEIQTLPINCVHLFNNAINFLAEHCGSTIVLCTATQPLLDKVDTKKGAIRLKDDSELMPDVKRLFKDLNRVEIKNRRKSGGWVMDEIAVLAGEEALRVGSCLVIVNTKKSAQTIYRLCKEQTAIPVYHLSTSMCPAHRKAILAEVRERLAKQEPTLCISTQLIEAGVDVDFGAVIRFTAGLDSIAQAAGRCNRNGLRDTGFVHIVNAKDENLSRLPDIETGQTKAERVLDDYEADPAKYGNNRIGLEAMNWYYQNYFFARADDMDYPVSANTIGHDDTLLNLLSTNSQATFEHGRIKSIAPSIYLRQSFMAAAKAFKSIDAPTRGIIVPYSEAGKEIIATLCAAYLPDKEFDLLRRAQQFTVNVFPHILERLMKTKAVHEIQEETGILFLVDKRYYSAEFGLSETPEGKMENLHG</sequence>
<dbReference type="PROSITE" id="PS51643">
    <property type="entry name" value="HD_CAS3"/>
    <property type="match status" value="1"/>
</dbReference>
<dbReference type="Pfam" id="PF00270">
    <property type="entry name" value="DEAD"/>
    <property type="match status" value="1"/>
</dbReference>
<name>A0A7C9K1Q9_9PROT</name>
<dbReference type="InterPro" id="IPR038257">
    <property type="entry name" value="CRISPR-assoc_Cas3_HD_sf"/>
</dbReference>
<evidence type="ECO:0000256" key="2">
    <source>
        <dbReference type="ARBA" id="ARBA00009046"/>
    </source>
</evidence>
<evidence type="ECO:0000256" key="6">
    <source>
        <dbReference type="ARBA" id="ARBA00022801"/>
    </source>
</evidence>
<evidence type="ECO:0000256" key="1">
    <source>
        <dbReference type="ARBA" id="ARBA00006847"/>
    </source>
</evidence>
<comment type="similarity">
    <text evidence="2">In the central section; belongs to the CRISPR-associated helicase Cas3 family.</text>
</comment>
<accession>A0A7C9K1Q9</accession>
<organism evidence="12 13">
    <name type="scientific">Sulfuriferula multivorans</name>
    <dbReference type="NCBI Taxonomy" id="1559896"/>
    <lineage>
        <taxon>Bacteria</taxon>
        <taxon>Pseudomonadati</taxon>
        <taxon>Pseudomonadota</taxon>
        <taxon>Betaproteobacteria</taxon>
        <taxon>Nitrosomonadales</taxon>
        <taxon>Sulfuricellaceae</taxon>
        <taxon>Sulfuriferula</taxon>
    </lineage>
</organism>
<gene>
    <name evidence="12" type="primary">cas3</name>
    <name evidence="12" type="ORF">GZ085_09055</name>
</gene>
<proteinExistence type="inferred from homology"/>
<keyword evidence="4" id="KW-0479">Metal-binding</keyword>
<evidence type="ECO:0000256" key="7">
    <source>
        <dbReference type="ARBA" id="ARBA00022806"/>
    </source>
</evidence>
<comment type="caution">
    <text evidence="12">The sequence shown here is derived from an EMBL/GenBank/DDBJ whole genome shotgun (WGS) entry which is preliminary data.</text>
</comment>
<dbReference type="CDD" id="cd09641">
    <property type="entry name" value="Cas3''_I"/>
    <property type="match status" value="1"/>
</dbReference>
<dbReference type="InterPro" id="IPR014001">
    <property type="entry name" value="Helicase_ATP-bd"/>
</dbReference>
<dbReference type="InterPro" id="IPR006483">
    <property type="entry name" value="CRISPR-assoc_Cas3_HD"/>
</dbReference>
<dbReference type="Pfam" id="PF18019">
    <property type="entry name" value="Cas3_HD"/>
    <property type="match status" value="1"/>
</dbReference>
<dbReference type="GO" id="GO:0003676">
    <property type="term" value="F:nucleic acid binding"/>
    <property type="evidence" value="ECO:0007669"/>
    <property type="project" value="InterPro"/>
</dbReference>
<evidence type="ECO:0000256" key="8">
    <source>
        <dbReference type="ARBA" id="ARBA00022840"/>
    </source>
</evidence>
<dbReference type="InterPro" id="IPR011545">
    <property type="entry name" value="DEAD/DEAH_box_helicase_dom"/>
</dbReference>
<dbReference type="PROSITE" id="PS51192">
    <property type="entry name" value="HELICASE_ATP_BIND_1"/>
    <property type="match status" value="1"/>
</dbReference>
<dbReference type="CDD" id="cd17930">
    <property type="entry name" value="DEXHc_cas3"/>
    <property type="match status" value="1"/>
</dbReference>
<dbReference type="Pfam" id="PF22590">
    <property type="entry name" value="Cas3-like_C_2"/>
    <property type="match status" value="1"/>
</dbReference>
<dbReference type="InterPro" id="IPR006474">
    <property type="entry name" value="Helicase_Cas3_CRISPR-ass_core"/>
</dbReference>
<keyword evidence="8" id="KW-0067">ATP-binding</keyword>
<reference evidence="12 13" key="1">
    <citation type="submission" date="2019-09" db="EMBL/GenBank/DDBJ databases">
        <title>H2 Metabolism Revealed by Metagenomic Analysis in Subglacial Sediment of East Antarctica.</title>
        <authorList>
            <person name="Yang Z."/>
            <person name="Zhang Y."/>
            <person name="Lv Y."/>
            <person name="Yan W."/>
            <person name="Xiao X."/>
            <person name="Sun B."/>
            <person name="Ma H."/>
        </authorList>
    </citation>
    <scope>NUCLEOTIDE SEQUENCE [LARGE SCALE GENOMIC DNA]</scope>
    <source>
        <strain evidence="12">Bin2_2</strain>
    </source>
</reference>
<feature type="domain" description="Helicase ATP-binding" evidence="10">
    <location>
        <begin position="294"/>
        <end position="479"/>
    </location>
</feature>
<dbReference type="GO" id="GO:0016787">
    <property type="term" value="F:hydrolase activity"/>
    <property type="evidence" value="ECO:0007669"/>
    <property type="project" value="UniProtKB-KW"/>
</dbReference>
<dbReference type="EMBL" id="JAAFGW010000125">
    <property type="protein sequence ID" value="NDP48519.1"/>
    <property type="molecule type" value="Genomic_DNA"/>
</dbReference>
<dbReference type="GO" id="GO:0005524">
    <property type="term" value="F:ATP binding"/>
    <property type="evidence" value="ECO:0007669"/>
    <property type="project" value="UniProtKB-KW"/>
</dbReference>
<dbReference type="GO" id="GO:0046872">
    <property type="term" value="F:metal ion binding"/>
    <property type="evidence" value="ECO:0007669"/>
    <property type="project" value="UniProtKB-KW"/>
</dbReference>
<keyword evidence="7" id="KW-0347">Helicase</keyword>
<keyword evidence="3" id="KW-0540">Nuclease</keyword>
<dbReference type="InterPro" id="IPR001650">
    <property type="entry name" value="Helicase_C-like"/>
</dbReference>
<evidence type="ECO:0000256" key="3">
    <source>
        <dbReference type="ARBA" id="ARBA00022722"/>
    </source>
</evidence>
<keyword evidence="5" id="KW-0547">Nucleotide-binding</keyword>
<evidence type="ECO:0000256" key="5">
    <source>
        <dbReference type="ARBA" id="ARBA00022741"/>
    </source>
</evidence>
<dbReference type="Proteomes" id="UP000483432">
    <property type="component" value="Unassembled WGS sequence"/>
</dbReference>
<dbReference type="InterPro" id="IPR027417">
    <property type="entry name" value="P-loop_NTPase"/>
</dbReference>
<keyword evidence="9" id="KW-0051">Antiviral defense</keyword>
<keyword evidence="6" id="KW-0378">Hydrolase</keyword>
<dbReference type="InterPro" id="IPR054712">
    <property type="entry name" value="Cas3-like_dom"/>
</dbReference>